<dbReference type="InterPro" id="IPR011851">
    <property type="entry name" value="Na/Pro_symporter"/>
</dbReference>
<evidence type="ECO:0000256" key="7">
    <source>
        <dbReference type="ARBA" id="ARBA00022989"/>
    </source>
</evidence>
<dbReference type="GO" id="GO:0005886">
    <property type="term" value="C:plasma membrane"/>
    <property type="evidence" value="ECO:0007669"/>
    <property type="project" value="UniProtKB-SubCell"/>
</dbReference>
<keyword evidence="14" id="KW-0029">Amino-acid transport</keyword>
<dbReference type="PANTHER" id="PTHR48086:SF3">
    <property type="entry name" value="SODIUM_PROLINE SYMPORTER"/>
    <property type="match status" value="1"/>
</dbReference>
<evidence type="ECO:0000256" key="6">
    <source>
        <dbReference type="ARBA" id="ARBA00022847"/>
    </source>
</evidence>
<evidence type="ECO:0000256" key="12">
    <source>
        <dbReference type="ARBA" id="ARBA00033708"/>
    </source>
</evidence>
<feature type="transmembrane region" description="Helical" evidence="14">
    <location>
        <begin position="360"/>
        <end position="379"/>
    </location>
</feature>
<dbReference type="Gene3D" id="1.20.1730.10">
    <property type="entry name" value="Sodium/glucose cotransporter"/>
    <property type="match status" value="1"/>
</dbReference>
<evidence type="ECO:0000256" key="5">
    <source>
        <dbReference type="ARBA" id="ARBA00022692"/>
    </source>
</evidence>
<evidence type="ECO:0000256" key="8">
    <source>
        <dbReference type="ARBA" id="ARBA00023053"/>
    </source>
</evidence>
<dbReference type="PANTHER" id="PTHR48086">
    <property type="entry name" value="SODIUM/PROLINE SYMPORTER-RELATED"/>
    <property type="match status" value="1"/>
</dbReference>
<dbReference type="GO" id="GO:0005298">
    <property type="term" value="F:proline:sodium symporter activity"/>
    <property type="evidence" value="ECO:0007669"/>
    <property type="project" value="UniProtKB-UniRule"/>
</dbReference>
<feature type="transmembrane region" description="Helical" evidence="14">
    <location>
        <begin position="192"/>
        <end position="211"/>
    </location>
</feature>
<keyword evidence="3 14" id="KW-0813">Transport</keyword>
<keyword evidence="9 14" id="KW-0406">Ion transport</keyword>
<evidence type="ECO:0000313" key="16">
    <source>
        <dbReference type="Proteomes" id="UP000186777"/>
    </source>
</evidence>
<sequence>MNYTEMVVFIIYLLFMLSIGIWFFYKNRQGGEKTYFLGGRQMGPWVTALSAGASDMSAWVLMGLPTSIYALGLGQAWISIGLLTGYSLSWIFQAPRLRRFSIVANDAITIPQYLSNRFLSKSHVLQVICAIVFLIAYTIYSASSIKACGTLFNTVIGIDQTYTMYVAAFIIIGYTFLGGFSAVCWTDFYQGLMILGSLLIAPIFAVSLINPQAVAGIPPDYWNPVAKTSDIISGFGWGLGYFGMPHIIIRFMSLKSQKEMKKSAVIAISWTALICFFATMVGVVGRMYLGMDENINQNSLVFIAMVRSIFPALMSGILLSGVLAASMSTASSQLLASASAFASDVYKPVIRKYQSGDKEMLWAGRIVVLVISFVALLIADSPRAGSIMELVANAWGVFGAAFGSAIMLSLFWRGFTFQGAVACIIVGAVVDIGWYLTMAVSTGIYEIIPGFFASLVAGVIVSLLSGGPSKDVAELYDKANNYVEE</sequence>
<evidence type="ECO:0000256" key="1">
    <source>
        <dbReference type="ARBA" id="ARBA00004651"/>
    </source>
</evidence>
<dbReference type="RefSeq" id="WP_303679129.1">
    <property type="nucleotide sequence ID" value="NZ_DBEZXK010000006.1"/>
</dbReference>
<name>A0A1Q6RAR8_9FIRM</name>
<protein>
    <recommendedName>
        <fullName evidence="14">Sodium/proline symporter</fullName>
    </recommendedName>
    <alternativeName>
        <fullName evidence="14">Proline permease</fullName>
    </alternativeName>
</protein>
<dbReference type="InterPro" id="IPR038377">
    <property type="entry name" value="Na/Glc_symporter_sf"/>
</dbReference>
<dbReference type="GO" id="GO:0015824">
    <property type="term" value="P:proline transport"/>
    <property type="evidence" value="ECO:0007669"/>
    <property type="project" value="UniProtKB-UniRule"/>
</dbReference>
<dbReference type="GO" id="GO:0031402">
    <property type="term" value="F:sodium ion binding"/>
    <property type="evidence" value="ECO:0007669"/>
    <property type="project" value="UniProtKB-UniRule"/>
</dbReference>
<evidence type="ECO:0000256" key="10">
    <source>
        <dbReference type="ARBA" id="ARBA00023136"/>
    </source>
</evidence>
<dbReference type="EMBL" id="MNTG01000001">
    <property type="protein sequence ID" value="OLA39451.1"/>
    <property type="molecule type" value="Genomic_DNA"/>
</dbReference>
<feature type="transmembrane region" description="Helical" evidence="14">
    <location>
        <begin position="443"/>
        <end position="464"/>
    </location>
</feature>
<feature type="transmembrane region" description="Helical" evidence="14">
    <location>
        <begin position="264"/>
        <end position="288"/>
    </location>
</feature>
<evidence type="ECO:0000256" key="4">
    <source>
        <dbReference type="ARBA" id="ARBA00022475"/>
    </source>
</evidence>
<dbReference type="InterPro" id="IPR050277">
    <property type="entry name" value="Sodium:Solute_Symporter"/>
</dbReference>
<organism evidence="15 16">
    <name type="scientific">Phascolarctobacterium succinatutens</name>
    <dbReference type="NCBI Taxonomy" id="626940"/>
    <lineage>
        <taxon>Bacteria</taxon>
        <taxon>Bacillati</taxon>
        <taxon>Bacillota</taxon>
        <taxon>Negativicutes</taxon>
        <taxon>Acidaminococcales</taxon>
        <taxon>Acidaminococcaceae</taxon>
        <taxon>Phascolarctobacterium</taxon>
    </lineage>
</organism>
<evidence type="ECO:0000256" key="13">
    <source>
        <dbReference type="RuleBase" id="RU362091"/>
    </source>
</evidence>
<dbReference type="STRING" id="626940.BHW43_00720"/>
<dbReference type="Pfam" id="PF00474">
    <property type="entry name" value="SSF"/>
    <property type="match status" value="1"/>
</dbReference>
<keyword evidence="7 14" id="KW-1133">Transmembrane helix</keyword>
<feature type="transmembrane region" description="Helical" evidence="14">
    <location>
        <begin position="6"/>
        <end position="25"/>
    </location>
</feature>
<proteinExistence type="inferred from homology"/>
<keyword evidence="6 14" id="KW-0769">Symport</keyword>
<evidence type="ECO:0000256" key="11">
    <source>
        <dbReference type="ARBA" id="ARBA00023201"/>
    </source>
</evidence>
<dbReference type="NCBIfam" id="TIGR00813">
    <property type="entry name" value="sss"/>
    <property type="match status" value="1"/>
</dbReference>
<evidence type="ECO:0000313" key="15">
    <source>
        <dbReference type="EMBL" id="OLA39451.1"/>
    </source>
</evidence>
<evidence type="ECO:0000256" key="2">
    <source>
        <dbReference type="ARBA" id="ARBA00006434"/>
    </source>
</evidence>
<feature type="transmembrane region" description="Helical" evidence="14">
    <location>
        <begin position="162"/>
        <end position="185"/>
    </location>
</feature>
<keyword evidence="8 14" id="KW-0915">Sodium</keyword>
<keyword evidence="5 14" id="KW-0812">Transmembrane</keyword>
<evidence type="ECO:0000256" key="14">
    <source>
        <dbReference type="RuleBase" id="RU366012"/>
    </source>
</evidence>
<comment type="catalytic activity">
    <reaction evidence="12">
        <text>L-proline(in) + Na(+)(in) = L-proline(out) + Na(+)(out)</text>
        <dbReference type="Rhea" id="RHEA:28967"/>
        <dbReference type="ChEBI" id="CHEBI:29101"/>
        <dbReference type="ChEBI" id="CHEBI:60039"/>
    </reaction>
</comment>
<dbReference type="InterPro" id="IPR001734">
    <property type="entry name" value="Na/solute_symporter"/>
</dbReference>
<reference evidence="15 16" key="1">
    <citation type="journal article" date="2016" name="Nat. Biotechnol.">
        <title>Measurement of bacterial replication rates in microbial communities.</title>
        <authorList>
            <person name="Brown C.T."/>
            <person name="Olm M.R."/>
            <person name="Thomas B.C."/>
            <person name="Banfield J.F."/>
        </authorList>
    </citation>
    <scope>NUCLEOTIDE SEQUENCE [LARGE SCALE GENOMIC DNA]</scope>
    <source>
        <strain evidence="15">46_33</strain>
    </source>
</reference>
<dbReference type="Proteomes" id="UP000186777">
    <property type="component" value="Unassembled WGS sequence"/>
</dbReference>
<dbReference type="PROSITE" id="PS50283">
    <property type="entry name" value="NA_SOLUT_SYMP_3"/>
    <property type="match status" value="1"/>
</dbReference>
<dbReference type="AlphaFoldDB" id="A0A1Q6RAR8"/>
<comment type="similarity">
    <text evidence="2 13">Belongs to the sodium:solute symporter (SSF) (TC 2.A.21) family.</text>
</comment>
<feature type="transmembrane region" description="Helical" evidence="14">
    <location>
        <begin position="231"/>
        <end position="252"/>
    </location>
</feature>
<accession>A0A1Q6RAR8</accession>
<dbReference type="CDD" id="cd11475">
    <property type="entry name" value="SLC5sbd_PutP"/>
    <property type="match status" value="1"/>
</dbReference>
<gene>
    <name evidence="15" type="ORF">BHW43_00720</name>
</gene>
<feature type="transmembrane region" description="Helical" evidence="14">
    <location>
        <begin position="391"/>
        <end position="412"/>
    </location>
</feature>
<comment type="caution">
    <text evidence="15">The sequence shown here is derived from an EMBL/GenBank/DDBJ whole genome shotgun (WGS) entry which is preliminary data.</text>
</comment>
<keyword evidence="4 14" id="KW-1003">Cell membrane</keyword>
<feature type="transmembrane region" description="Helical" evidence="14">
    <location>
        <begin position="124"/>
        <end position="142"/>
    </location>
</feature>
<comment type="function">
    <text evidence="14">Catalyzes the sodium-dependent uptake of extracellular L-proline.</text>
</comment>
<comment type="subcellular location">
    <subcellularLocation>
        <location evidence="1 14">Cell membrane</location>
        <topology evidence="1 14">Multi-pass membrane protein</topology>
    </subcellularLocation>
</comment>
<evidence type="ECO:0000256" key="9">
    <source>
        <dbReference type="ARBA" id="ARBA00023065"/>
    </source>
</evidence>
<feature type="transmembrane region" description="Helical" evidence="14">
    <location>
        <begin position="419"/>
        <end position="437"/>
    </location>
</feature>
<feature type="transmembrane region" description="Helical" evidence="14">
    <location>
        <begin position="300"/>
        <end position="325"/>
    </location>
</feature>
<evidence type="ECO:0000256" key="3">
    <source>
        <dbReference type="ARBA" id="ARBA00022448"/>
    </source>
</evidence>
<feature type="transmembrane region" description="Helical" evidence="14">
    <location>
        <begin position="68"/>
        <end position="92"/>
    </location>
</feature>
<keyword evidence="10 14" id="KW-0472">Membrane</keyword>
<keyword evidence="11 14" id="KW-0739">Sodium transport</keyword>